<evidence type="ECO:0000313" key="5">
    <source>
        <dbReference type="EMBL" id="CAL5986138.1"/>
    </source>
</evidence>
<proteinExistence type="predicted"/>
<dbReference type="EMBL" id="CAXDID020000019">
    <property type="protein sequence ID" value="CAL5986128.1"/>
    <property type="molecule type" value="Genomic_DNA"/>
</dbReference>
<evidence type="ECO:0000256" key="1">
    <source>
        <dbReference type="SAM" id="Phobius"/>
    </source>
</evidence>
<comment type="caution">
    <text evidence="4">The sequence shown here is derived from an EMBL/GenBank/DDBJ whole genome shotgun (WGS) entry which is preliminary data.</text>
</comment>
<dbReference type="Proteomes" id="UP001642409">
    <property type="component" value="Unassembled WGS sequence"/>
</dbReference>
<gene>
    <name evidence="2" type="ORF">HINF_LOCUS9266</name>
    <name evidence="3" type="ORF">HINF_LOCUS9269</name>
    <name evidence="4" type="ORF">HINF_LOCUS9271</name>
    <name evidence="5" type="ORF">HINF_LOCUS9274</name>
    <name evidence="6" type="ORF">HINF_LOCUS9278</name>
</gene>
<keyword evidence="1" id="KW-0812">Transmembrane</keyword>
<accession>A0ABP1H6W3</accession>
<protein>
    <submittedName>
        <fullName evidence="4">GTA-2-like_protein</fullName>
    </submittedName>
</protein>
<keyword evidence="1" id="KW-1133">Transmembrane helix</keyword>
<dbReference type="EMBL" id="CAXDID020000019">
    <property type="protein sequence ID" value="CAL5986132.1"/>
    <property type="molecule type" value="Genomic_DNA"/>
</dbReference>
<evidence type="ECO:0000313" key="4">
    <source>
        <dbReference type="EMBL" id="CAL5986132.1"/>
    </source>
</evidence>
<dbReference type="EMBL" id="CAXDID020000019">
    <property type="protein sequence ID" value="CAL5986146.1"/>
    <property type="molecule type" value="Genomic_DNA"/>
</dbReference>
<reference evidence="4 7" key="1">
    <citation type="submission" date="2024-07" db="EMBL/GenBank/DDBJ databases">
        <authorList>
            <person name="Akdeniz Z."/>
        </authorList>
    </citation>
    <scope>NUCLEOTIDE SEQUENCE [LARGE SCALE GENOMIC DNA]</scope>
</reference>
<evidence type="ECO:0000313" key="6">
    <source>
        <dbReference type="EMBL" id="CAL5986146.1"/>
    </source>
</evidence>
<keyword evidence="1" id="KW-0472">Membrane</keyword>
<dbReference type="EMBL" id="CAXDID020000019">
    <property type="protein sequence ID" value="CAL5986138.1"/>
    <property type="molecule type" value="Genomic_DNA"/>
</dbReference>
<name>A0ABP1H6W3_9EUKA</name>
<sequence>MQSHSNYQNIFYTTCNSIAIDLKLNTLEQLYNLIILTSYIDVLMYIVMGTWTKTAQNLSAALLEGYGMIDMPVWKERATNLVGITMLGKPDGNRVVKILGLI</sequence>
<dbReference type="EMBL" id="CAXDID020000019">
    <property type="protein sequence ID" value="CAL5986122.1"/>
    <property type="molecule type" value="Genomic_DNA"/>
</dbReference>
<feature type="transmembrane region" description="Helical" evidence="1">
    <location>
        <begin position="30"/>
        <end position="48"/>
    </location>
</feature>
<organism evidence="4 7">
    <name type="scientific">Hexamita inflata</name>
    <dbReference type="NCBI Taxonomy" id="28002"/>
    <lineage>
        <taxon>Eukaryota</taxon>
        <taxon>Metamonada</taxon>
        <taxon>Diplomonadida</taxon>
        <taxon>Hexamitidae</taxon>
        <taxon>Hexamitinae</taxon>
        <taxon>Hexamita</taxon>
    </lineage>
</organism>
<evidence type="ECO:0000313" key="7">
    <source>
        <dbReference type="Proteomes" id="UP001642409"/>
    </source>
</evidence>
<evidence type="ECO:0000313" key="3">
    <source>
        <dbReference type="EMBL" id="CAL5986128.1"/>
    </source>
</evidence>
<keyword evidence="7" id="KW-1185">Reference proteome</keyword>
<evidence type="ECO:0000313" key="2">
    <source>
        <dbReference type="EMBL" id="CAL5986122.1"/>
    </source>
</evidence>